<gene>
    <name evidence="2" type="ORF">CK820_G0030348</name>
</gene>
<dbReference type="AlphaFoldDB" id="A0A2J8QEY8"/>
<sequence>ILKTTPAICSTMKNTAPPRQSLGLAVHPSHAGTLTWRGTPAITSSMEAAGAIRTATALRRPACSAASASRRILPCPLAQRPWSPPPRSPVWGRAIGEIPSSVPTKFRAGRRQGQVRVQSKDTRALPTPAAAPAIRTRM</sequence>
<evidence type="ECO:0000313" key="2">
    <source>
        <dbReference type="EMBL" id="PNI94821.1"/>
    </source>
</evidence>
<dbReference type="Proteomes" id="UP000236370">
    <property type="component" value="Unassembled WGS sequence"/>
</dbReference>
<feature type="non-terminal residue" evidence="2">
    <location>
        <position position="1"/>
    </location>
</feature>
<evidence type="ECO:0000256" key="1">
    <source>
        <dbReference type="SAM" id="MobiDB-lite"/>
    </source>
</evidence>
<feature type="region of interest" description="Disordered" evidence="1">
    <location>
        <begin position="116"/>
        <end position="138"/>
    </location>
</feature>
<dbReference type="EMBL" id="NBAG03000039">
    <property type="protein sequence ID" value="PNI94821.1"/>
    <property type="molecule type" value="Genomic_DNA"/>
</dbReference>
<proteinExistence type="predicted"/>
<protein>
    <submittedName>
        <fullName evidence="2">T0106201 isoform 1</fullName>
    </submittedName>
</protein>
<accession>A0A2J8QEY8</accession>
<evidence type="ECO:0000313" key="3">
    <source>
        <dbReference type="Proteomes" id="UP000236370"/>
    </source>
</evidence>
<feature type="compositionally biased region" description="Low complexity" evidence="1">
    <location>
        <begin position="124"/>
        <end position="138"/>
    </location>
</feature>
<reference evidence="2 3" key="1">
    <citation type="submission" date="2017-12" db="EMBL/GenBank/DDBJ databases">
        <title>High-resolution comparative analysis of great ape genomes.</title>
        <authorList>
            <person name="Pollen A."/>
            <person name="Hastie A."/>
            <person name="Hormozdiari F."/>
            <person name="Dougherty M."/>
            <person name="Liu R."/>
            <person name="Chaisson M."/>
            <person name="Hoppe E."/>
            <person name="Hill C."/>
            <person name="Pang A."/>
            <person name="Hillier L."/>
            <person name="Baker C."/>
            <person name="Armstrong J."/>
            <person name="Shendure J."/>
            <person name="Paten B."/>
            <person name="Wilson R."/>
            <person name="Chao H."/>
            <person name="Schneider V."/>
            <person name="Ventura M."/>
            <person name="Kronenberg Z."/>
            <person name="Murali S."/>
            <person name="Gordon D."/>
            <person name="Cantsilieris S."/>
            <person name="Munson K."/>
            <person name="Nelson B."/>
            <person name="Raja A."/>
            <person name="Underwood J."/>
            <person name="Diekhans M."/>
            <person name="Fiddes I."/>
            <person name="Haussler D."/>
            <person name="Eichler E."/>
        </authorList>
    </citation>
    <scope>NUCLEOTIDE SEQUENCE [LARGE SCALE GENOMIC DNA]</scope>
    <source>
        <strain evidence="2">Yerkes chimp pedigree #C0471</strain>
    </source>
</reference>
<comment type="caution">
    <text evidence="2">The sequence shown here is derived from an EMBL/GenBank/DDBJ whole genome shotgun (WGS) entry which is preliminary data.</text>
</comment>
<name>A0A2J8QEY8_PANTR</name>
<organism evidence="2 3">
    <name type="scientific">Pan troglodytes</name>
    <name type="common">Chimpanzee</name>
    <dbReference type="NCBI Taxonomy" id="9598"/>
    <lineage>
        <taxon>Eukaryota</taxon>
        <taxon>Metazoa</taxon>
        <taxon>Chordata</taxon>
        <taxon>Craniata</taxon>
        <taxon>Vertebrata</taxon>
        <taxon>Euteleostomi</taxon>
        <taxon>Mammalia</taxon>
        <taxon>Eutheria</taxon>
        <taxon>Euarchontoglires</taxon>
        <taxon>Primates</taxon>
        <taxon>Haplorrhini</taxon>
        <taxon>Catarrhini</taxon>
        <taxon>Hominidae</taxon>
        <taxon>Pan</taxon>
    </lineage>
</organism>